<accession>A0A0W8EAZ1</accession>
<comment type="caution">
    <text evidence="1">The sequence shown here is derived from an EMBL/GenBank/DDBJ whole genome shotgun (WGS) entry which is preliminary data.</text>
</comment>
<reference evidence="1" key="1">
    <citation type="journal article" date="2015" name="Proc. Natl. Acad. Sci. U.S.A.">
        <title>Networks of energetic and metabolic interactions define dynamics in microbial communities.</title>
        <authorList>
            <person name="Embree M."/>
            <person name="Liu J.K."/>
            <person name="Al-Bassam M.M."/>
            <person name="Zengler K."/>
        </authorList>
    </citation>
    <scope>NUCLEOTIDE SEQUENCE</scope>
</reference>
<sequence>MGDFVQKTVTKTAVRELAAPIESVTAFNTIVAAILSGNPWGCTAYEVAGVAQSPVAKTREGYTARIEFEDNEAELVGYVNARTPTVAGFNGAVTAMVADEALATAMGGDPLHVSEKDAFSATLKCHDANGEIYYVSFGREQVRVSSYADDAILATIETWADTVPALA</sequence>
<organism evidence="1">
    <name type="scientific">hydrocarbon metagenome</name>
    <dbReference type="NCBI Taxonomy" id="938273"/>
    <lineage>
        <taxon>unclassified sequences</taxon>
        <taxon>metagenomes</taxon>
        <taxon>ecological metagenomes</taxon>
    </lineage>
</organism>
<gene>
    <name evidence="1" type="ORF">ASZ90_016903</name>
</gene>
<evidence type="ECO:0000313" key="1">
    <source>
        <dbReference type="EMBL" id="KUG05662.1"/>
    </source>
</evidence>
<name>A0A0W8EAZ1_9ZZZZ</name>
<proteinExistence type="predicted"/>
<protein>
    <submittedName>
        <fullName evidence="1">Uncharacterized protein</fullName>
    </submittedName>
</protein>
<dbReference type="EMBL" id="LNQE01001786">
    <property type="protein sequence ID" value="KUG05662.1"/>
    <property type="molecule type" value="Genomic_DNA"/>
</dbReference>
<dbReference type="AlphaFoldDB" id="A0A0W8EAZ1"/>